<feature type="repeat" description="RCC1" evidence="1">
    <location>
        <begin position="407"/>
        <end position="456"/>
    </location>
</feature>
<keyword evidence="4" id="KW-1185">Reference proteome</keyword>
<dbReference type="InterPro" id="IPR000408">
    <property type="entry name" value="Reg_chr_condens"/>
</dbReference>
<evidence type="ECO:0000256" key="1">
    <source>
        <dbReference type="PROSITE-ProRule" id="PRU00235"/>
    </source>
</evidence>
<feature type="repeat" description="RCC1" evidence="1">
    <location>
        <begin position="351"/>
        <end position="392"/>
    </location>
</feature>
<proteinExistence type="predicted"/>
<dbReference type="EMBL" id="JAOPGA020001266">
    <property type="protein sequence ID" value="KAL0486797.1"/>
    <property type="molecule type" value="Genomic_DNA"/>
</dbReference>
<dbReference type="InterPro" id="IPR009091">
    <property type="entry name" value="RCC1/BLIP-II"/>
</dbReference>
<dbReference type="PRINTS" id="PR00633">
    <property type="entry name" value="RCCNDNSATION"/>
</dbReference>
<gene>
    <name evidence="3" type="ORF">AKO1_012118</name>
</gene>
<dbReference type="Pfam" id="PF00415">
    <property type="entry name" value="RCC1"/>
    <property type="match status" value="7"/>
</dbReference>
<feature type="repeat" description="RCC1" evidence="1">
    <location>
        <begin position="457"/>
        <end position="508"/>
    </location>
</feature>
<keyword evidence="2" id="KW-0175">Coiled coil</keyword>
<accession>A0AAW2ZAA1</accession>
<dbReference type="AlphaFoldDB" id="A0AAW2ZAA1"/>
<feature type="repeat" description="RCC1" evidence="1">
    <location>
        <begin position="298"/>
        <end position="350"/>
    </location>
</feature>
<feature type="repeat" description="RCC1" evidence="1">
    <location>
        <begin position="562"/>
        <end position="614"/>
    </location>
</feature>
<dbReference type="Gene3D" id="2.130.10.30">
    <property type="entry name" value="Regulator of chromosome condensation 1/beta-lactamase-inhibitor protein II"/>
    <property type="match status" value="2"/>
</dbReference>
<dbReference type="InterPro" id="IPR051553">
    <property type="entry name" value="Ran_GTPase-activating"/>
</dbReference>
<evidence type="ECO:0000256" key="2">
    <source>
        <dbReference type="SAM" id="Coils"/>
    </source>
</evidence>
<dbReference type="PROSITE" id="PS50012">
    <property type="entry name" value="RCC1_3"/>
    <property type="match status" value="7"/>
</dbReference>
<dbReference type="SUPFAM" id="SSF50985">
    <property type="entry name" value="RCC1/BLIP-II"/>
    <property type="match status" value="1"/>
</dbReference>
<evidence type="ECO:0000313" key="4">
    <source>
        <dbReference type="Proteomes" id="UP001431209"/>
    </source>
</evidence>
<dbReference type="PANTHER" id="PTHR45982:SF1">
    <property type="entry name" value="REGULATOR OF CHROMOSOME CONDENSATION"/>
    <property type="match status" value="1"/>
</dbReference>
<dbReference type="Proteomes" id="UP001431209">
    <property type="component" value="Unassembled WGS sequence"/>
</dbReference>
<reference evidence="3 4" key="1">
    <citation type="submission" date="2024-03" db="EMBL/GenBank/DDBJ databases">
        <title>The Acrasis kona genome and developmental transcriptomes reveal deep origins of eukaryotic multicellular pathways.</title>
        <authorList>
            <person name="Sheikh S."/>
            <person name="Fu C.-J."/>
            <person name="Brown M.W."/>
            <person name="Baldauf S.L."/>
        </authorList>
    </citation>
    <scope>NUCLEOTIDE SEQUENCE [LARGE SCALE GENOMIC DNA]</scope>
    <source>
        <strain evidence="3 4">ATCC MYA-3509</strain>
    </source>
</reference>
<organism evidence="3 4">
    <name type="scientific">Acrasis kona</name>
    <dbReference type="NCBI Taxonomy" id="1008807"/>
    <lineage>
        <taxon>Eukaryota</taxon>
        <taxon>Discoba</taxon>
        <taxon>Heterolobosea</taxon>
        <taxon>Tetramitia</taxon>
        <taxon>Eutetramitia</taxon>
        <taxon>Acrasidae</taxon>
        <taxon>Acrasis</taxon>
    </lineage>
</organism>
<feature type="repeat" description="RCC1" evidence="1">
    <location>
        <begin position="509"/>
        <end position="561"/>
    </location>
</feature>
<dbReference type="PANTHER" id="PTHR45982">
    <property type="entry name" value="REGULATOR OF CHROMOSOME CONDENSATION"/>
    <property type="match status" value="1"/>
</dbReference>
<evidence type="ECO:0000313" key="3">
    <source>
        <dbReference type="EMBL" id="KAL0486797.1"/>
    </source>
</evidence>
<sequence>MCVLCVTGDHKGHEAISIENYIQQGKREIEQGCKEFIDRHDAALSVACRSELNMRLIGTHHVEYRKQLESVKQTIKSAVDNRFEQLMQESIQEEKRCEELLKCQIENLRNSAQFLKRMGCVLNASKNCAKVIHEITSSIQTTLKHFDSVDLRPVLAPEPIEVDPSIHFCERIAQYRVSNNVRQPVAIKLYHCENYASSCKSLIEIRFQSVTCTNPGPPKCNIAHIELLHDWLTQKILRDQKKPCYQHVWSWGFSNNSRLGFEDKSHRRTPEIVEPLCNKNIVQIVGGCQHSIMLTADGLVYTFGGNRYGQCGHGHNVNVTTPTLVSALSRHRVVLIAGSHSHHSMALLDNGELYGWGCNKFGALGIPATRVNTPTLISFFSNKDVANIYSGGFDDQGFYTFITTRRGDTYCCGKNESGQLGLGDKTDRTIPTLFEGVKDIKMIGAGSYHCLATTNSNKCYSWGSNRYSSLGIAEHIQTNQIMEVETLRGINITSIACGCNFSVALSSCGDVYAWGNHNNGQCGVGTTDYVTILPTLVTGLSHTRVRDIAVACWHVCVITEGGSIYSFGYNGEGRLGLGDDTNRNVPVKIHEANFGPHRIRKIVAGGYHNFALAF</sequence>
<name>A0AAW2ZAA1_9EUKA</name>
<comment type="caution">
    <text evidence="3">The sequence shown here is derived from an EMBL/GenBank/DDBJ whole genome shotgun (WGS) entry which is preliminary data.</text>
</comment>
<protein>
    <submittedName>
        <fullName evidence="3">E3 ubiquitin-protein ligase</fullName>
    </submittedName>
</protein>
<feature type="coiled-coil region" evidence="2">
    <location>
        <begin position="61"/>
        <end position="118"/>
    </location>
</feature>
<feature type="repeat" description="RCC1" evidence="1">
    <location>
        <begin position="246"/>
        <end position="297"/>
    </location>
</feature>